<dbReference type="InterPro" id="IPR029375">
    <property type="entry name" value="CFAP141"/>
</dbReference>
<dbReference type="OMA" id="NTRIQMD"/>
<dbReference type="RefSeq" id="XP_020917251.1">
    <property type="nucleotide sequence ID" value="XM_021061592.2"/>
</dbReference>
<keyword evidence="1" id="KW-0175">Coiled coil</keyword>
<dbReference type="AlphaFoldDB" id="A0A913YBL0"/>
<reference evidence="2" key="1">
    <citation type="submission" date="2022-11" db="UniProtKB">
        <authorList>
            <consortium name="EnsemblMetazoa"/>
        </authorList>
    </citation>
    <scope>IDENTIFICATION</scope>
</reference>
<organism evidence="2 3">
    <name type="scientific">Exaiptasia diaphana</name>
    <name type="common">Tropical sea anemone</name>
    <name type="synonym">Aiptasia pulchella</name>
    <dbReference type="NCBI Taxonomy" id="2652724"/>
    <lineage>
        <taxon>Eukaryota</taxon>
        <taxon>Metazoa</taxon>
        <taxon>Cnidaria</taxon>
        <taxon>Anthozoa</taxon>
        <taxon>Hexacorallia</taxon>
        <taxon>Actiniaria</taxon>
        <taxon>Aiptasiidae</taxon>
        <taxon>Exaiptasia</taxon>
    </lineage>
</organism>
<dbReference type="Proteomes" id="UP000887567">
    <property type="component" value="Unplaced"/>
</dbReference>
<dbReference type="Pfam" id="PF15104">
    <property type="entry name" value="CFAP141"/>
    <property type="match status" value="1"/>
</dbReference>
<dbReference type="EnsemblMetazoa" id="XM_021061592.2">
    <property type="protein sequence ID" value="XP_020917251.1"/>
    <property type="gene ID" value="LOC110254584"/>
</dbReference>
<keyword evidence="3" id="KW-1185">Reference proteome</keyword>
<protein>
    <submittedName>
        <fullName evidence="2">Uncharacterized protein</fullName>
    </submittedName>
</protein>
<evidence type="ECO:0000313" key="3">
    <source>
        <dbReference type="Proteomes" id="UP000887567"/>
    </source>
</evidence>
<proteinExistence type="predicted"/>
<dbReference type="PANTHER" id="PTHR35818">
    <property type="entry name" value="C1ORF189"/>
    <property type="match status" value="1"/>
</dbReference>
<dbReference type="PANTHER" id="PTHR35818:SF1">
    <property type="entry name" value="CILIA- AND FLAGELLA-ASSOCIATED PROTEIN 141"/>
    <property type="match status" value="1"/>
</dbReference>
<feature type="coiled-coil region" evidence="1">
    <location>
        <begin position="91"/>
        <end position="118"/>
    </location>
</feature>
<accession>A0A913YBL0</accession>
<dbReference type="OrthoDB" id="2122938at2759"/>
<sequence length="124" mass="14736">MAERLLTTTYRFEIFNPNSKMLKKAMQSQNTRIQMDELIASRTSEEATFAKDFNRSVWLSNLDEKSEKRREKNEKSLIQGELECVNKEIVLVRRAKLKAMLEEEKKQQEKELNEMGKAFYIKRV</sequence>
<evidence type="ECO:0000256" key="1">
    <source>
        <dbReference type="SAM" id="Coils"/>
    </source>
</evidence>
<name>A0A913YBL0_EXADI</name>
<dbReference type="GeneID" id="110254584"/>
<evidence type="ECO:0000313" key="2">
    <source>
        <dbReference type="EnsemblMetazoa" id="XP_020917251.1"/>
    </source>
</evidence>
<dbReference type="KEGG" id="epa:110254584"/>